<dbReference type="RefSeq" id="WP_260977431.1">
    <property type="nucleotide sequence ID" value="NZ_JAOANI010000028.1"/>
</dbReference>
<dbReference type="EMBL" id="JAOANI010000028">
    <property type="protein sequence ID" value="MCT7360602.1"/>
    <property type="molecule type" value="Genomic_DNA"/>
</dbReference>
<name>A0A9X3AIX4_9GAMM</name>
<protein>
    <submittedName>
        <fullName evidence="3">Alpha/beta hydrolase family protein</fullName>
    </submittedName>
</protein>
<feature type="region of interest" description="Disordered" evidence="1">
    <location>
        <begin position="170"/>
        <end position="216"/>
    </location>
</feature>
<reference evidence="3" key="1">
    <citation type="journal article" date="2022" name="Front. Microbiol.">
        <title>Genome-based taxonomic rearrangement of Oceanobacter-related bacteria including the description of Thalassolituus hydrocarbonoclasticus sp. nov. and Thalassolituus pacificus sp. nov. and emended description of the genus Thalassolituus.</title>
        <authorList>
            <person name="Dong C."/>
            <person name="Wei L."/>
            <person name="Wang J."/>
            <person name="Lai Q."/>
            <person name="Huang Z."/>
            <person name="Shao Z."/>
        </authorList>
    </citation>
    <scope>NUCLEOTIDE SEQUENCE</scope>
    <source>
        <strain evidence="3">59MF3M-4</strain>
    </source>
</reference>
<keyword evidence="3" id="KW-0378">Hydrolase</keyword>
<gene>
    <name evidence="3" type="ORF">NYR02_16395</name>
</gene>
<comment type="caution">
    <text evidence="3">The sequence shown here is derived from an EMBL/GenBank/DDBJ whole genome shotgun (WGS) entry which is preliminary data.</text>
</comment>
<feature type="compositionally biased region" description="Polar residues" evidence="1">
    <location>
        <begin position="54"/>
        <end position="76"/>
    </location>
</feature>
<dbReference type="InterPro" id="IPR022529">
    <property type="entry name" value="DUF3530"/>
</dbReference>
<proteinExistence type="predicted"/>
<dbReference type="Proteomes" id="UP001147830">
    <property type="component" value="Unassembled WGS sequence"/>
</dbReference>
<dbReference type="Pfam" id="PF12048">
    <property type="entry name" value="DUF3530"/>
    <property type="match status" value="1"/>
</dbReference>
<feature type="compositionally biased region" description="Low complexity" evidence="1">
    <location>
        <begin position="187"/>
        <end position="216"/>
    </location>
</feature>
<evidence type="ECO:0000313" key="4">
    <source>
        <dbReference type="Proteomes" id="UP001147830"/>
    </source>
</evidence>
<evidence type="ECO:0000313" key="3">
    <source>
        <dbReference type="EMBL" id="MCT7360602.1"/>
    </source>
</evidence>
<feature type="chain" id="PRO_5040779092" evidence="2">
    <location>
        <begin position="29"/>
        <end position="445"/>
    </location>
</feature>
<dbReference type="GO" id="GO:0016787">
    <property type="term" value="F:hydrolase activity"/>
    <property type="evidence" value="ECO:0007669"/>
    <property type="project" value="UniProtKB-KW"/>
</dbReference>
<evidence type="ECO:0000256" key="1">
    <source>
        <dbReference type="SAM" id="MobiDB-lite"/>
    </source>
</evidence>
<sequence>MQATLFYRQFLPQALSALLLLCSSVLYAADGDTTNDTTTDGNPVPAGAAALPDEQNTGDGASSAGEETQATDQNTSMRVIPDVAASRHEGLLQYLQLNNRQYEMVRLVAAESEFYGLLLTETRGQPQGGVLILHDNGQHSHWPEIVAPLRETLPAHGWTTLSIELPELPAAQPPARTPETEYSARMTTTPDSPPATAETTAADAAPGNAVPATPAADAADSANIAAIEKADASAEQDSVLNAAEPALPRLSELPPLPANANAAATPIAPAVDRNAEYREQMLTRIRQGVSYLNQRGQLNIVVIACGNSANWAVDFLLARSQSQPQAAATGGTAPDQAKAQERGLALILIDAVDNSLSPVPLNQQMVQLDMPLLDLISEQSISPAYANQQRAGAMRHKQRQQYQQIAVPAFDLNYDDSNVIVRRVRGWLKTNAAGTELATKTTAMP</sequence>
<keyword evidence="4" id="KW-1185">Reference proteome</keyword>
<feature type="signal peptide" evidence="2">
    <location>
        <begin position="1"/>
        <end position="28"/>
    </location>
</feature>
<keyword evidence="2" id="KW-0732">Signal</keyword>
<evidence type="ECO:0000256" key="2">
    <source>
        <dbReference type="SAM" id="SignalP"/>
    </source>
</evidence>
<organism evidence="3 4">
    <name type="scientific">Thalassolituus pacificus</name>
    <dbReference type="NCBI Taxonomy" id="2975440"/>
    <lineage>
        <taxon>Bacteria</taxon>
        <taxon>Pseudomonadati</taxon>
        <taxon>Pseudomonadota</taxon>
        <taxon>Gammaproteobacteria</taxon>
        <taxon>Oceanospirillales</taxon>
        <taxon>Oceanospirillaceae</taxon>
        <taxon>Thalassolituus</taxon>
    </lineage>
</organism>
<accession>A0A9X3AIX4</accession>
<reference evidence="3" key="2">
    <citation type="submission" date="2022-08" db="EMBL/GenBank/DDBJ databases">
        <authorList>
            <person name="Dong C."/>
        </authorList>
    </citation>
    <scope>NUCLEOTIDE SEQUENCE</scope>
    <source>
        <strain evidence="3">59MF3M-4</strain>
    </source>
</reference>
<dbReference type="AlphaFoldDB" id="A0A9X3AIX4"/>
<feature type="region of interest" description="Disordered" evidence="1">
    <location>
        <begin position="34"/>
        <end position="76"/>
    </location>
</feature>